<comment type="similarity">
    <text evidence="2">Belongs to the ATP-dependent AMP-binding enzyme family.</text>
</comment>
<dbReference type="InterPro" id="IPR042099">
    <property type="entry name" value="ANL_N_sf"/>
</dbReference>
<sequence length="4230" mass="467940">MKALLQVIAACRTKGVSLGVDDTGTGLKLKGNIAALTTAEKDVLRTHKAAVISLLLQAKAVAEEDILPAAPQASWELSSAQRRIWLLSQLEEGNAAYNIPVVKIFEGVLRPDCLQLAFNRLLERHEILRAVFREDDNGEVRQHFLSVEEMAFAVQTYNLQEAGDDGIAAWAGGMVSQPFQLTQGPLLRACIGELSDTRHVFCLVMHHIISDGWSMDIIITELMLLYAAACHGSTADLPALPVQYRDYAAWQQRKISAPDFDAHRNYWTALFSGELPVLAFPADKPRPAVKTFNGGMVPLRIPAAVTTRLKTLLAATDSTLFTGLSAAVNLLLYRYTGQDDIITGTPVSGRSRTVLENQVGLYLNTLALRTRINGQEGFLQLLRHVRQLTLESFSHQDYPFDLLTEELQLQWDRSRNPLFDVMVILRNNAVSHTKAEQHLSGLTIREYEGRQETFNKFDLSFNFMETGDEIEMLVTYNGDIYTQPTATRAGHHLIQLLDAALTDPHKAVAELSYLTPAEYDQLLSAFNNMEAACPADKTIVDLFEEQARRTPEATAVVCREEVLSYAALDSRATLLAQYLRTQYHVGKDDLVGIMLHRSADMIVAILGILKAGAAYVPVDPEYPASRKAFILKDTQVKVLLTAADAFDDTTAFTGDTFLMDRLQTLPAATLPVVLPATRQESLAYVIYTSGSTGEPKGVMITHRSLMDYCEGIRAVTNIDTCRTFGLVSTIAADLGNTVLFPALITGGALHVYDNDALLTPEKIFTGKLDCIKIVPSHWMALQEENHCYLPARCLIFGGEQLTSNVVTFISRAHPDCEVYNHYGPSETTIGKLLKRVELREHAAHEPLGKPFCRSAFYILSEAGQLQPVGVAGEICISGDGLASGYLNRPELTAARFLPNPFVAGERIYKTGDVGRWLENGCIEFMGRTDDQVKIRGYRIEPGEIEAAIRRYAAVTAAAVVPFTGRTGEKQLAAYVAGTAQLEMQALQTWLATLLPAYMIPAYFIRIEAMPLTLNGKIDRKRLPAPEESNIVSTVEYIAPRTALEQQLAEIWRELLQKEQISVKDNFFLLGGHSLKATRLLSSIRRKFQVALPLKSLFSHMVLEEQALLIAGAAQETHQRIQASPVMEDYPLSPAQRRFWILSQFPDAAAAYHMPGIYQLHGTLNIAALQQAFRGLVQQHEILRTVFREDAGGNIRQVILPADVFSGITCEEVSETDMQPLMEAFVSQPFSLTDGPLLRAALYGTAPDSYVLVYVMHHIISDGWSMGLLFKELLLRYHSLQSGMEPALQPLPIQYKDYAWWQQEQLQQSAATSRQYWLQQLSGELPVTNLPADRLRPAVKTYRGDALNKRIPAALLQQLKTTVAAHDATLFMGLLAAVHTLLYRYTGQQDNITGSPVAGREHADLEGQLGLYLNTLALRVQTDGQGSYAELLQAVRRITLDAYAHQSFPFEELVNELRLPADLSRSPLFDVMVILQNTDSHRILAPEMMAGVSIRPWKGNTTVRSKFDLTFSFAEAGEELDLWLEYNTDIFDRSTIARIATHFTQLLKALLDAPQAKIGLVDYLSAAEKKILTHTFNDTYADYPAHTSILQLLARQAAATPDATAISCGEACLSYLELQECSNRFAAFLQQQYQLGSGDLAAVMLRRDEWLIVALLGVLKTGAAYVPLDPEYPEERIRYMMNDSRSRVLIDETVMAGYRTAAAAYPAADHATLPAPDDAAYVIYTSGSTGAPKGVVITHLNAYTFICWCLEEFAIAEADVVLGVTSVCFDLSIFEIFYTLACGKELRLLPNALSVPDYLDTADRLLLNTVPGVAAQLLAAGADLRAVKVLNMAGETLPAAVAHADGLRHMTIRNLYGPSEDTTYSTVFRIGEDDRVLIGRPIANTAVFIISAEGALQPVGVTGEICISGDGLAKEYLHRPDLTAEKFVPNPFLPGQRMYKTGDLGRWLPDGNLEFTGRKDDQVKIRGYRIEPGEIAAAIRKYTGITSAVVVARTGSQGEKFLTAYFVSHEAVAIPLLQAHLETFLPHYMVPGVYVQLETMPMTLNGKIDRKRLPAPASEEREAVAFIAPQTTMEKQLAEIWCALLETSHIGLKDNFFLLGGHSLKVIRLQSQVHKAFQVRLDIPALFRHATLEEQARLIAAATPLEFNAIPRLQEQEDYMLSSAQRRFWILSQFPEAGAAYHMPGIFELQGQPDIAALNNAFATLINRHEILRSVFREQESGEVRQVILAPDSIFSSIPVMENADEAMLAAAITAAVNRPFDLSAGPLLRTALYHNGKGKYILLYVMHHIISDGWSVGIMLKELITLYNSFRTGSRPELSPLKLQYRDYAAWQQSRLHEEDGADRSWWQQQLSGVLPVLEMPADRPRPALKSYNGGSTSMEISAAVLQSLKATGSKEGNTLFMQLLTAVYVLLHRYSGQDDIIIGSPVAGRNHADLEDQLGLFLNTLPLRMQLNPAGSFTELLQQVRRLTLDAFAHQQYPFEEMLDSLQLTPDLSRSPLFDVMIVLQQHDNSFMNDQLLAGDMSIRAYRGHQTTRSRFDLTFSFVEVNGLLQAHLEYNTDLWNAATAAGFMASLDRIITGMAAAPEQIIGKTALLSEAEKIQQLQQFNATAAPYPAAMNIPQLFELQAAATPEHIALSCNGTILSYAALNTLANRFAHFLQSAYGFGHNSVAAIQLDKGVHMMAAILGVLKCGGVYMPADPVFPQERVNYMMEDSGCSLLIGQELMNIFDGDIAAYDSHNPVHTATAQDLAYIMYTSGSTGKPKGVMVEHRSVVRLVKSQQYVSLQESDVLLSTGAVAFDATTYEYWGMLLNGGRLVLCPQETLSDTQQLGQLIRTEGVTMMWFTAGWFHQLIEYNIDIFSSLKTVLAGGDRLSSAHVGKLLQSYPALEIINGYGPTENTTFSLTCRITAGMQDIPVGRPVSNSTVYILDEHHALLPPGATGEICVGGDGLARGYVAAPELTAARFVPHPFMPGERIYKTGDLGRWLPDGNIGFLGRKDDQVKIRGYRIEPGEIENALTSFPQVDAALVMPITDAAGDKSLVAYLTGDAGISTAELRAYLSRMLPAFMLPDHYMLLERFPLTANGKTDKRALPLPAADAATGSSYVAPRNMTEEKLQGIWEEVLGRKNISVTDDFFLSGGHSLKANRLITRIYKVFGIKMTIRELFAHPKLAEQAQWIADTQGVGFNGIPRAAAEADYPLSAAQRRIWVLSRFSDANIAYNVPFACFLEGTLQEEALTAALNRLTEKHESLRTVFRENADGLIRQVVLPAEAAVLCPEYCDMRGNAAAAVSAAAAKAAEPFDLAKGPLQRVCLWQLEDHKWLLLYVTHHIVSDGWSMNVWTKELFEAYRQYDQPQSPAVLPLQYKDYAVWQQRQLEVATGAASRLYWLDRFSGEMPVLDFPSDKIRPAVKTYHGAVVNTVIPGEYATQLKTLCQAHGATLFMGITAIVNALLYRYTGQEDIILGTPVAGRLHADLEEQIGCYINTLALRTQFSGTESFASLLATVTKTTLAALEHQDYPFDELVNNLALRHDMGRNALFDVMITLNNTADAAAAPEVPHLRITPYHNETLLPGNKFDLTFSFVEDISGNLQTGIVYNTDLYSADMMTALAAHLEQLTRTAVASPDTAVALMEMLSSEEKNKVAFTFNDNHRDYPAGRSIVSMFQEQAAAAGEQPALLCGDNSMSYDTLNACANRMAAYLQENYQVGKGQMVGVNLPRNEWMIVAILGVLKAGAAYVPLDPSYPAERIAYILEDSQCTLVLDETGMLLFRETMMAYSNSNPLQLPDDNDLAYLIYTSGSTGKPKGVMIEHRNAYAFICWCLEEFDSNDFDIVFAVTSVCFDLSVFEIFYSLICGKKLRILDNALSIPAWLHTTERILLNTVPGVVAGLLSEHIDLSAVKLLNVAGEPVPPHFLQDAQLQRMQVRNLYGPSEDTTYSTMYRLDNARRVLIGKPISNTAVYILGAAGQLQPAGVSGEICISGSGLARGYLRQPALTAEKFTTHPFLPGVKMYRTGDVGYWTADGNIAFSGRKDNQVKIRGYRIEPGEIEEALLQLPVVTDALVMAKADGQGDKSLVAYIVCNELPEIPAIRTALRKTLPDYMIPAYFVQLTHFPLTTSGKKDRSRLPDHQSAQLHETYIPVAPRHDTDERLVRIWQELLGKERIGIRDNFFESGGHSLKLMQMISKIQQQFAVQLSIPQVFKDPYIEHISDQITFMLDQQKLKSSIDQLVQIDI</sequence>
<dbReference type="InterPro" id="IPR020845">
    <property type="entry name" value="AMP-binding_CS"/>
</dbReference>
<dbReference type="GO" id="GO:0031177">
    <property type="term" value="F:phosphopantetheine binding"/>
    <property type="evidence" value="ECO:0007669"/>
    <property type="project" value="TreeGrafter"/>
</dbReference>
<dbReference type="FunFam" id="1.10.1200.10:FF:000005">
    <property type="entry name" value="Nonribosomal peptide synthetase 1"/>
    <property type="match status" value="4"/>
</dbReference>
<name>A0A3S1DTX8_9BACT</name>
<gene>
    <name evidence="5" type="ORF">ECE50_002655</name>
</gene>
<dbReference type="PROSITE" id="PS00455">
    <property type="entry name" value="AMP_BINDING"/>
    <property type="match status" value="4"/>
</dbReference>
<accession>A0A3S1DTX8</accession>
<evidence type="ECO:0000256" key="4">
    <source>
        <dbReference type="ARBA" id="ARBA00022553"/>
    </source>
</evidence>
<dbReference type="Pfam" id="PF00550">
    <property type="entry name" value="PP-binding"/>
    <property type="match status" value="4"/>
</dbReference>
<evidence type="ECO:0000256" key="2">
    <source>
        <dbReference type="ARBA" id="ARBA00006432"/>
    </source>
</evidence>
<evidence type="ECO:0000256" key="1">
    <source>
        <dbReference type="ARBA" id="ARBA00001957"/>
    </source>
</evidence>
<dbReference type="InterPro" id="IPR006162">
    <property type="entry name" value="Ppantetheine_attach_site"/>
</dbReference>
<keyword evidence="4" id="KW-0597">Phosphoprotein</keyword>
<comment type="cofactor">
    <cofactor evidence="1">
        <name>pantetheine 4'-phosphate</name>
        <dbReference type="ChEBI" id="CHEBI:47942"/>
    </cofactor>
</comment>
<protein>
    <submittedName>
        <fullName evidence="5">Amino acid adenylation domain-containing protein</fullName>
    </submittedName>
</protein>
<dbReference type="InterPro" id="IPR023213">
    <property type="entry name" value="CAT-like_dom_sf"/>
</dbReference>
<dbReference type="Proteomes" id="UP000281028">
    <property type="component" value="Unassembled WGS sequence"/>
</dbReference>
<dbReference type="SUPFAM" id="SSF56801">
    <property type="entry name" value="Acetyl-CoA synthetase-like"/>
    <property type="match status" value="4"/>
</dbReference>
<comment type="caution">
    <text evidence="5">The sequence shown here is derived from an EMBL/GenBank/DDBJ whole genome shotgun (WGS) entry which is preliminary data.</text>
</comment>
<dbReference type="InterPro" id="IPR010071">
    <property type="entry name" value="AA_adenyl_dom"/>
</dbReference>
<dbReference type="Gene3D" id="1.10.1200.10">
    <property type="entry name" value="ACP-like"/>
    <property type="match status" value="4"/>
</dbReference>
<dbReference type="GO" id="GO:0005829">
    <property type="term" value="C:cytosol"/>
    <property type="evidence" value="ECO:0007669"/>
    <property type="project" value="TreeGrafter"/>
</dbReference>
<dbReference type="Gene3D" id="3.40.50.980">
    <property type="match status" value="4"/>
</dbReference>
<keyword evidence="3" id="KW-0596">Phosphopantetheine</keyword>
<dbReference type="Gene3D" id="2.30.38.10">
    <property type="entry name" value="Luciferase, Domain 3"/>
    <property type="match status" value="2"/>
</dbReference>
<dbReference type="GO" id="GO:0043041">
    <property type="term" value="P:amino acid activation for nonribosomal peptide biosynthetic process"/>
    <property type="evidence" value="ECO:0007669"/>
    <property type="project" value="TreeGrafter"/>
</dbReference>
<dbReference type="InterPro" id="IPR025110">
    <property type="entry name" value="AMP-bd_C"/>
</dbReference>
<dbReference type="CDD" id="cd12117">
    <property type="entry name" value="A_NRPS_Srf_like"/>
    <property type="match status" value="1"/>
</dbReference>
<dbReference type="PROSITE" id="PS50075">
    <property type="entry name" value="CARRIER"/>
    <property type="match status" value="4"/>
</dbReference>
<evidence type="ECO:0000256" key="3">
    <source>
        <dbReference type="ARBA" id="ARBA00022450"/>
    </source>
</evidence>
<organism evidence="5 6">
    <name type="scientific">Chitinophaga solisilvae</name>
    <dbReference type="NCBI Taxonomy" id="1233460"/>
    <lineage>
        <taxon>Bacteria</taxon>
        <taxon>Pseudomonadati</taxon>
        <taxon>Bacteroidota</taxon>
        <taxon>Chitinophagia</taxon>
        <taxon>Chitinophagales</taxon>
        <taxon>Chitinophagaceae</taxon>
        <taxon>Chitinophaga</taxon>
    </lineage>
</organism>
<evidence type="ECO:0000313" key="5">
    <source>
        <dbReference type="EMBL" id="NSL85714.1"/>
    </source>
</evidence>
<dbReference type="Pfam" id="PF00668">
    <property type="entry name" value="Condensation"/>
    <property type="match status" value="4"/>
</dbReference>
<dbReference type="OrthoDB" id="9778383at2"/>
<dbReference type="Gene3D" id="3.40.50.12780">
    <property type="entry name" value="N-terminal domain of ligase-like"/>
    <property type="match status" value="2"/>
</dbReference>
<dbReference type="FunFam" id="2.30.38.10:FF:000001">
    <property type="entry name" value="Non-ribosomal peptide synthetase PvdI"/>
    <property type="match status" value="2"/>
</dbReference>
<dbReference type="EMBL" id="RIAR02000001">
    <property type="protein sequence ID" value="NSL85714.1"/>
    <property type="molecule type" value="Genomic_DNA"/>
</dbReference>
<dbReference type="GO" id="GO:0044550">
    <property type="term" value="P:secondary metabolite biosynthetic process"/>
    <property type="evidence" value="ECO:0007669"/>
    <property type="project" value="TreeGrafter"/>
</dbReference>
<dbReference type="SUPFAM" id="SSF47336">
    <property type="entry name" value="ACP-like"/>
    <property type="match status" value="4"/>
</dbReference>
<dbReference type="Gene3D" id="3.30.559.10">
    <property type="entry name" value="Chloramphenicol acetyltransferase-like domain"/>
    <property type="match status" value="4"/>
</dbReference>
<dbReference type="InterPro" id="IPR045851">
    <property type="entry name" value="AMP-bd_C_sf"/>
</dbReference>
<dbReference type="NCBIfam" id="TIGR01733">
    <property type="entry name" value="AA-adenyl-dom"/>
    <property type="match status" value="4"/>
</dbReference>
<dbReference type="InterPro" id="IPR001242">
    <property type="entry name" value="Condensation_dom"/>
</dbReference>
<dbReference type="CDD" id="cd05930">
    <property type="entry name" value="A_NRPS"/>
    <property type="match status" value="3"/>
</dbReference>
<proteinExistence type="inferred from homology"/>
<dbReference type="Pfam" id="PF13193">
    <property type="entry name" value="AMP-binding_C"/>
    <property type="match status" value="3"/>
</dbReference>
<dbReference type="CDD" id="cd19531">
    <property type="entry name" value="LCL_NRPS-like"/>
    <property type="match status" value="4"/>
</dbReference>
<dbReference type="Gene3D" id="3.30.300.30">
    <property type="match status" value="4"/>
</dbReference>
<dbReference type="PANTHER" id="PTHR45527">
    <property type="entry name" value="NONRIBOSOMAL PEPTIDE SYNTHETASE"/>
    <property type="match status" value="1"/>
</dbReference>
<dbReference type="InterPro" id="IPR000873">
    <property type="entry name" value="AMP-dep_synth/lig_dom"/>
</dbReference>
<dbReference type="NCBIfam" id="NF003417">
    <property type="entry name" value="PRK04813.1"/>
    <property type="match status" value="4"/>
</dbReference>
<dbReference type="FunFam" id="3.30.300.30:FF:000010">
    <property type="entry name" value="Enterobactin synthetase component F"/>
    <property type="match status" value="3"/>
</dbReference>
<dbReference type="PROSITE" id="PS00012">
    <property type="entry name" value="PHOSPHOPANTETHEINE"/>
    <property type="match status" value="3"/>
</dbReference>
<keyword evidence="6" id="KW-1185">Reference proteome</keyword>
<reference evidence="5" key="1">
    <citation type="submission" date="2020-05" db="EMBL/GenBank/DDBJ databases">
        <title>Chitinophaga laudate sp. nov., isolated from a tropical peat swamp.</title>
        <authorList>
            <person name="Goh C.B.S."/>
            <person name="Lee M.S."/>
            <person name="Parimannan S."/>
            <person name="Pasbakhsh P."/>
            <person name="Yule C.M."/>
            <person name="Rajandas H."/>
            <person name="Loke S."/>
            <person name="Croft L."/>
            <person name="Tan J.B.L."/>
        </authorList>
    </citation>
    <scope>NUCLEOTIDE SEQUENCE</scope>
    <source>
        <strain evidence="5">Mgbs1</strain>
    </source>
</reference>
<dbReference type="InterPro" id="IPR009081">
    <property type="entry name" value="PP-bd_ACP"/>
</dbReference>
<dbReference type="SUPFAM" id="SSF52777">
    <property type="entry name" value="CoA-dependent acyltransferases"/>
    <property type="match status" value="8"/>
</dbReference>
<dbReference type="PANTHER" id="PTHR45527:SF1">
    <property type="entry name" value="FATTY ACID SYNTHASE"/>
    <property type="match status" value="1"/>
</dbReference>
<dbReference type="Gene3D" id="3.30.559.30">
    <property type="entry name" value="Nonribosomal peptide synthetase, condensation domain"/>
    <property type="match status" value="4"/>
</dbReference>
<dbReference type="GO" id="GO:0003824">
    <property type="term" value="F:catalytic activity"/>
    <property type="evidence" value="ECO:0007669"/>
    <property type="project" value="InterPro"/>
</dbReference>
<dbReference type="Pfam" id="PF00501">
    <property type="entry name" value="AMP-binding"/>
    <property type="match status" value="4"/>
</dbReference>
<evidence type="ECO:0000313" key="6">
    <source>
        <dbReference type="Proteomes" id="UP000281028"/>
    </source>
</evidence>
<dbReference type="FunFam" id="3.40.50.980:FF:000001">
    <property type="entry name" value="Non-ribosomal peptide synthetase"/>
    <property type="match status" value="2"/>
</dbReference>
<dbReference type="InterPro" id="IPR036736">
    <property type="entry name" value="ACP-like_sf"/>
</dbReference>